<evidence type="ECO:0000256" key="16">
    <source>
        <dbReference type="HAMAP-Rule" id="MF_01018"/>
    </source>
</evidence>
<evidence type="ECO:0000256" key="13">
    <source>
        <dbReference type="ARBA" id="ARBA00022840"/>
    </source>
</evidence>
<evidence type="ECO:0000313" key="19">
    <source>
        <dbReference type="Proteomes" id="UP000033220"/>
    </source>
</evidence>
<dbReference type="SUPFAM" id="SSF53850">
    <property type="entry name" value="Periplasmic binding protein-like II"/>
    <property type="match status" value="1"/>
</dbReference>
<comment type="subcellular location">
    <subcellularLocation>
        <location evidence="2 16">Cytoplasm</location>
    </subcellularLocation>
</comment>
<evidence type="ECO:0000256" key="3">
    <source>
        <dbReference type="ARBA" id="ARBA00004667"/>
    </source>
</evidence>
<dbReference type="STRING" id="1150469.RSPPHO_00519"/>
<evidence type="ECO:0000256" key="2">
    <source>
        <dbReference type="ARBA" id="ARBA00004496"/>
    </source>
</evidence>
<evidence type="ECO:0000259" key="17">
    <source>
        <dbReference type="Pfam" id="PF01634"/>
    </source>
</evidence>
<feature type="domain" description="ATP phosphoribosyltransferase catalytic" evidence="17">
    <location>
        <begin position="69"/>
        <end position="224"/>
    </location>
</feature>
<comment type="pathway">
    <text evidence="3 16">Amino-acid biosynthesis; L-histidine biosynthesis; L-histidine from 5-phospho-alpha-D-ribose 1-diphosphate: step 1/9.</text>
</comment>
<dbReference type="GO" id="GO:0005524">
    <property type="term" value="F:ATP binding"/>
    <property type="evidence" value="ECO:0007669"/>
    <property type="project" value="UniProtKB-KW"/>
</dbReference>
<keyword evidence="19" id="KW-1185">Reference proteome</keyword>
<dbReference type="AlphaFoldDB" id="H6SP73"/>
<evidence type="ECO:0000256" key="4">
    <source>
        <dbReference type="ARBA" id="ARBA00009489"/>
    </source>
</evidence>
<dbReference type="Proteomes" id="UP000033220">
    <property type="component" value="Chromosome DSM 122"/>
</dbReference>
<dbReference type="Pfam" id="PF01634">
    <property type="entry name" value="HisG"/>
    <property type="match status" value="1"/>
</dbReference>
<evidence type="ECO:0000256" key="5">
    <source>
        <dbReference type="ARBA" id="ARBA00011496"/>
    </source>
</evidence>
<dbReference type="UniPathway" id="UPA00031">
    <property type="reaction ID" value="UER00006"/>
</dbReference>
<dbReference type="GO" id="GO:0000105">
    <property type="term" value="P:L-histidine biosynthetic process"/>
    <property type="evidence" value="ECO:0007669"/>
    <property type="project" value="UniProtKB-UniRule"/>
</dbReference>
<gene>
    <name evidence="16 18" type="primary">hisG</name>
    <name evidence="18" type="ORF">RSPPHO_00519</name>
</gene>
<name>H6SP73_PARPM</name>
<evidence type="ECO:0000256" key="7">
    <source>
        <dbReference type="ARBA" id="ARBA00020998"/>
    </source>
</evidence>
<comment type="domain">
    <text evidence="16">Lacks the C-terminal regulatory region which is replaced by HisZ.</text>
</comment>
<dbReference type="NCBIfam" id="TIGR00070">
    <property type="entry name" value="hisG"/>
    <property type="match status" value="1"/>
</dbReference>
<dbReference type="InterPro" id="IPR001348">
    <property type="entry name" value="ATP_PRibTrfase_HisG"/>
</dbReference>
<dbReference type="EC" id="2.4.2.17" evidence="6 16"/>
<dbReference type="HAMAP" id="MF_01018">
    <property type="entry name" value="HisG_Short"/>
    <property type="match status" value="1"/>
</dbReference>
<keyword evidence="14 16" id="KW-0368">Histidine biosynthesis</keyword>
<evidence type="ECO:0000256" key="10">
    <source>
        <dbReference type="ARBA" id="ARBA00022676"/>
    </source>
</evidence>
<evidence type="ECO:0000256" key="12">
    <source>
        <dbReference type="ARBA" id="ARBA00022741"/>
    </source>
</evidence>
<comment type="similarity">
    <text evidence="4 16">Belongs to the ATP phosphoribosyltransferase family. Short subfamily.</text>
</comment>
<dbReference type="PANTHER" id="PTHR21403">
    <property type="entry name" value="ATP PHOSPHORIBOSYLTRANSFERASE ATP-PRTASE"/>
    <property type="match status" value="1"/>
</dbReference>
<dbReference type="Gene3D" id="3.40.190.10">
    <property type="entry name" value="Periplasmic binding protein-like II"/>
    <property type="match status" value="2"/>
</dbReference>
<dbReference type="InterPro" id="IPR013820">
    <property type="entry name" value="ATP_PRibTrfase_cat"/>
</dbReference>
<dbReference type="FunFam" id="3.40.190.10:FF:000008">
    <property type="entry name" value="ATP phosphoribosyltransferase"/>
    <property type="match status" value="1"/>
</dbReference>
<evidence type="ECO:0000256" key="8">
    <source>
        <dbReference type="ARBA" id="ARBA00022490"/>
    </source>
</evidence>
<keyword evidence="12 16" id="KW-0547">Nucleotide-binding</keyword>
<sequence>MEDTGSMAFDARDSADKLVLALPKGRILDEAMPLVRATGLIPEPAFDDPRSRQLRFATNHPDVDIIRVRSFDVATFVAFGAAHLGIAGNDVIMEFNYPELHAPLDLGIGACKLAVAESASLLAQDDPQRWSHIRVATKYPEITRRHFAARGVQAECIKLNGAMELAPVLGLCRRIVDLVSTGSTLRANGLVEVETITQVTSRLVVNRTAMKVRAREMAFWLDRFREVCHARAA</sequence>
<dbReference type="HOGENOM" id="CLU_038115_2_0_5"/>
<dbReference type="PANTHER" id="PTHR21403:SF8">
    <property type="entry name" value="ATP PHOSPHORIBOSYLTRANSFERASE"/>
    <property type="match status" value="1"/>
</dbReference>
<dbReference type="GO" id="GO:0005737">
    <property type="term" value="C:cytoplasm"/>
    <property type="evidence" value="ECO:0007669"/>
    <property type="project" value="UniProtKB-SubCell"/>
</dbReference>
<keyword evidence="13 16" id="KW-0067">ATP-binding</keyword>
<dbReference type="CDD" id="cd13595">
    <property type="entry name" value="PBP2_HisGs"/>
    <property type="match status" value="1"/>
</dbReference>
<keyword evidence="9 16" id="KW-0028">Amino-acid biosynthesis</keyword>
<evidence type="ECO:0000256" key="11">
    <source>
        <dbReference type="ARBA" id="ARBA00022679"/>
    </source>
</evidence>
<accession>H6SP73</accession>
<dbReference type="eggNOG" id="COG0040">
    <property type="taxonomic scope" value="Bacteria"/>
</dbReference>
<evidence type="ECO:0000256" key="6">
    <source>
        <dbReference type="ARBA" id="ARBA00011946"/>
    </source>
</evidence>
<dbReference type="InterPro" id="IPR024893">
    <property type="entry name" value="ATP_PRibTrfase_HisG_short"/>
</dbReference>
<comment type="subunit">
    <text evidence="5 16">Heteromultimer composed of HisG and HisZ subunits.</text>
</comment>
<evidence type="ECO:0000256" key="15">
    <source>
        <dbReference type="ARBA" id="ARBA00024861"/>
    </source>
</evidence>
<evidence type="ECO:0000256" key="9">
    <source>
        <dbReference type="ARBA" id="ARBA00022605"/>
    </source>
</evidence>
<comment type="function">
    <text evidence="15 16">Catalyzes the condensation of ATP and 5-phosphoribose 1-diphosphate to form N'-(5'-phosphoribosyl)-ATP (PR-ATP). Has a crucial role in the pathway because the rate of histidine biosynthesis seems to be controlled primarily by regulation of HisG enzymatic activity.</text>
</comment>
<evidence type="ECO:0000313" key="18">
    <source>
        <dbReference type="EMBL" id="CCG07145.1"/>
    </source>
</evidence>
<reference evidence="18 19" key="1">
    <citation type="submission" date="2012-02" db="EMBL/GenBank/DDBJ databases">
        <title>Shotgun genome sequence of Phaeospirillum photometricum DSM 122.</title>
        <authorList>
            <person name="Duquesne K."/>
            <person name="Sturgis J."/>
        </authorList>
    </citation>
    <scope>NUCLEOTIDE SEQUENCE [LARGE SCALE GENOMIC DNA]</scope>
    <source>
        <strain evidence="19">DSM122</strain>
    </source>
</reference>
<evidence type="ECO:0000256" key="1">
    <source>
        <dbReference type="ARBA" id="ARBA00000915"/>
    </source>
</evidence>
<organism evidence="18 19">
    <name type="scientific">Pararhodospirillum photometricum DSM 122</name>
    <dbReference type="NCBI Taxonomy" id="1150469"/>
    <lineage>
        <taxon>Bacteria</taxon>
        <taxon>Pseudomonadati</taxon>
        <taxon>Pseudomonadota</taxon>
        <taxon>Alphaproteobacteria</taxon>
        <taxon>Rhodospirillales</taxon>
        <taxon>Rhodospirillaceae</taxon>
        <taxon>Pararhodospirillum</taxon>
    </lineage>
</organism>
<dbReference type="PATRIC" id="fig|1150469.3.peg.611"/>
<keyword evidence="8 16" id="KW-0963">Cytoplasm</keyword>
<keyword evidence="10 16" id="KW-0328">Glycosyltransferase</keyword>
<dbReference type="GO" id="GO:0003879">
    <property type="term" value="F:ATP phosphoribosyltransferase activity"/>
    <property type="evidence" value="ECO:0007669"/>
    <property type="project" value="UniProtKB-UniRule"/>
</dbReference>
<protein>
    <recommendedName>
        <fullName evidence="7 16">ATP phosphoribosyltransferase</fullName>
        <shortName evidence="16">ATP-PRT</shortName>
        <shortName evidence="16">ATP-PRTase</shortName>
        <ecNumber evidence="6 16">2.4.2.17</ecNumber>
    </recommendedName>
</protein>
<evidence type="ECO:0000256" key="14">
    <source>
        <dbReference type="ARBA" id="ARBA00023102"/>
    </source>
</evidence>
<comment type="catalytic activity">
    <reaction evidence="1 16">
        <text>1-(5-phospho-beta-D-ribosyl)-ATP + diphosphate = 5-phospho-alpha-D-ribose 1-diphosphate + ATP</text>
        <dbReference type="Rhea" id="RHEA:18473"/>
        <dbReference type="ChEBI" id="CHEBI:30616"/>
        <dbReference type="ChEBI" id="CHEBI:33019"/>
        <dbReference type="ChEBI" id="CHEBI:58017"/>
        <dbReference type="ChEBI" id="CHEBI:73183"/>
        <dbReference type="EC" id="2.4.2.17"/>
    </reaction>
</comment>
<dbReference type="EMBL" id="HE663493">
    <property type="protein sequence ID" value="CCG07145.1"/>
    <property type="molecule type" value="Genomic_DNA"/>
</dbReference>
<keyword evidence="11 16" id="KW-0808">Transferase</keyword>
<proteinExistence type="inferred from homology"/>
<dbReference type="KEGG" id="rpm:RSPPHO_00519"/>